<gene>
    <name evidence="2" type="ORF">Q7A36_32790</name>
</gene>
<evidence type="ECO:0000256" key="1">
    <source>
        <dbReference type="SAM" id="MobiDB-lite"/>
    </source>
</evidence>
<dbReference type="EMBL" id="JAUTWS010000073">
    <property type="protein sequence ID" value="MDO9713152.1"/>
    <property type="molecule type" value="Genomic_DNA"/>
</dbReference>
<feature type="compositionally biased region" description="Pro residues" evidence="1">
    <location>
        <begin position="38"/>
        <end position="47"/>
    </location>
</feature>
<name>A0ABT9EAC3_9PROT</name>
<organism evidence="2 3">
    <name type="scientific">Paracraurococcus lichenis</name>
    <dbReference type="NCBI Taxonomy" id="3064888"/>
    <lineage>
        <taxon>Bacteria</taxon>
        <taxon>Pseudomonadati</taxon>
        <taxon>Pseudomonadota</taxon>
        <taxon>Alphaproteobacteria</taxon>
        <taxon>Acetobacterales</taxon>
        <taxon>Roseomonadaceae</taxon>
        <taxon>Paracraurococcus</taxon>
    </lineage>
</organism>
<feature type="compositionally biased region" description="Low complexity" evidence="1">
    <location>
        <begin position="20"/>
        <end position="37"/>
    </location>
</feature>
<evidence type="ECO:0000313" key="2">
    <source>
        <dbReference type="EMBL" id="MDO9713152.1"/>
    </source>
</evidence>
<protein>
    <recommendedName>
        <fullName evidence="4">CopG family transcriptional regulator</fullName>
    </recommendedName>
</protein>
<sequence length="113" mass="11821">MGTRNVSRLDAGLIARKGEAAPASSGQAPAASPAPAMDSPPEPPPGLPEENAAAATHATPAALPRGLQGTIAVTVRLDPARYERMRIFGVRRRRTNQQILVEALDGYLDANAE</sequence>
<keyword evidence="3" id="KW-1185">Reference proteome</keyword>
<proteinExistence type="predicted"/>
<evidence type="ECO:0008006" key="4">
    <source>
        <dbReference type="Google" id="ProtNLM"/>
    </source>
</evidence>
<accession>A0ABT9EAC3</accession>
<feature type="compositionally biased region" description="Low complexity" evidence="1">
    <location>
        <begin position="48"/>
        <end position="62"/>
    </location>
</feature>
<reference evidence="2 3" key="1">
    <citation type="submission" date="2023-08" db="EMBL/GenBank/DDBJ databases">
        <title>The draft genome sequence of Paracraurococcus sp. LOR1-02.</title>
        <authorList>
            <person name="Kingkaew E."/>
            <person name="Tanasupawat S."/>
        </authorList>
    </citation>
    <scope>NUCLEOTIDE SEQUENCE [LARGE SCALE GENOMIC DNA]</scope>
    <source>
        <strain evidence="2 3">LOR1-02</strain>
    </source>
</reference>
<dbReference type="RefSeq" id="WP_305108012.1">
    <property type="nucleotide sequence ID" value="NZ_JAUTWS010000073.1"/>
</dbReference>
<comment type="caution">
    <text evidence="2">The sequence shown here is derived from an EMBL/GenBank/DDBJ whole genome shotgun (WGS) entry which is preliminary data.</text>
</comment>
<evidence type="ECO:0000313" key="3">
    <source>
        <dbReference type="Proteomes" id="UP001243009"/>
    </source>
</evidence>
<feature type="region of interest" description="Disordered" evidence="1">
    <location>
        <begin position="1"/>
        <end position="67"/>
    </location>
</feature>
<dbReference type="Proteomes" id="UP001243009">
    <property type="component" value="Unassembled WGS sequence"/>
</dbReference>